<dbReference type="KEGG" id="upl:DSM104440_00844"/>
<dbReference type="InParanoid" id="A0A6M4H446"/>
<organism evidence="2 3">
    <name type="scientific">Usitatibacter palustris</name>
    <dbReference type="NCBI Taxonomy" id="2732487"/>
    <lineage>
        <taxon>Bacteria</taxon>
        <taxon>Pseudomonadati</taxon>
        <taxon>Pseudomonadota</taxon>
        <taxon>Betaproteobacteria</taxon>
        <taxon>Nitrosomonadales</taxon>
        <taxon>Usitatibacteraceae</taxon>
        <taxon>Usitatibacter</taxon>
    </lineage>
</organism>
<feature type="compositionally biased region" description="Polar residues" evidence="1">
    <location>
        <begin position="1"/>
        <end position="20"/>
    </location>
</feature>
<dbReference type="AlphaFoldDB" id="A0A6M4H446"/>
<evidence type="ECO:0000313" key="2">
    <source>
        <dbReference type="EMBL" id="QJR14052.1"/>
    </source>
</evidence>
<reference evidence="2 3" key="1">
    <citation type="submission" date="2020-04" db="EMBL/GenBank/DDBJ databases">
        <title>Usitatibacter rugosus gen. nov., sp. nov. and Usitatibacter palustris sp. nov., novel members of Usitatibacteraceae fam. nov. within the order Nitrosomonadales isolated from soil.</title>
        <authorList>
            <person name="Huber K.J."/>
            <person name="Neumann-Schaal M."/>
            <person name="Geppert A."/>
            <person name="Luckner M."/>
            <person name="Wanner G."/>
            <person name="Overmann J."/>
        </authorList>
    </citation>
    <scope>NUCLEOTIDE SEQUENCE [LARGE SCALE GENOMIC DNA]</scope>
    <source>
        <strain evidence="2 3">Swamp67</strain>
    </source>
</reference>
<dbReference type="RefSeq" id="WP_171160842.1">
    <property type="nucleotide sequence ID" value="NZ_CP053073.1"/>
</dbReference>
<accession>A0A6M4H446</accession>
<dbReference type="EMBL" id="CP053073">
    <property type="protein sequence ID" value="QJR14052.1"/>
    <property type="molecule type" value="Genomic_DNA"/>
</dbReference>
<evidence type="ECO:0000256" key="1">
    <source>
        <dbReference type="SAM" id="MobiDB-lite"/>
    </source>
</evidence>
<evidence type="ECO:0000313" key="3">
    <source>
        <dbReference type="Proteomes" id="UP000503096"/>
    </source>
</evidence>
<proteinExistence type="predicted"/>
<gene>
    <name evidence="2" type="ORF">DSM104440_00844</name>
</gene>
<sequence length="78" mass="8347">MSNKEQQAANQGELSDSQLDNVAGGQEVRKLEKITVTAKRSDAEPVVKLEKVVVTAKREDIDGSGATIAAVHTNTKKN</sequence>
<name>A0A6M4H446_9PROT</name>
<keyword evidence="3" id="KW-1185">Reference proteome</keyword>
<feature type="region of interest" description="Disordered" evidence="1">
    <location>
        <begin position="1"/>
        <end position="31"/>
    </location>
</feature>
<dbReference type="Proteomes" id="UP000503096">
    <property type="component" value="Chromosome"/>
</dbReference>
<protein>
    <submittedName>
        <fullName evidence="2">Uncharacterized protein</fullName>
    </submittedName>
</protein>